<evidence type="ECO:0000259" key="4">
    <source>
        <dbReference type="PROSITE" id="PS50206"/>
    </source>
</evidence>
<feature type="compositionally biased region" description="Low complexity" evidence="3">
    <location>
        <begin position="474"/>
        <end position="499"/>
    </location>
</feature>
<dbReference type="EMBL" id="JAJVDC020000103">
    <property type="protein sequence ID" value="KAL1624720.1"/>
    <property type="molecule type" value="Genomic_DNA"/>
</dbReference>
<dbReference type="PANTHER" id="PTHR10953:SF102">
    <property type="entry name" value="ADENYLYLTRANSFERASE AND SULFURTRANSFERASE MOCS3"/>
    <property type="match status" value="1"/>
</dbReference>
<evidence type="ECO:0000256" key="1">
    <source>
        <dbReference type="ARBA" id="ARBA00022695"/>
    </source>
</evidence>
<dbReference type="Gene3D" id="3.40.250.10">
    <property type="entry name" value="Rhodanese-like domain"/>
    <property type="match status" value="1"/>
</dbReference>
<dbReference type="SMART" id="SM00450">
    <property type="entry name" value="RHOD"/>
    <property type="match status" value="1"/>
</dbReference>
<feature type="region of interest" description="Disordered" evidence="3">
    <location>
        <begin position="474"/>
        <end position="508"/>
    </location>
</feature>
<dbReference type="Proteomes" id="UP001521116">
    <property type="component" value="Unassembled WGS sequence"/>
</dbReference>
<dbReference type="Pfam" id="PF00899">
    <property type="entry name" value="ThiF"/>
    <property type="match status" value="2"/>
</dbReference>
<comment type="function">
    <text evidence="2">Plays a central role in 2-thiolation of mcm(5)S(2)U at tRNA wobble positions of cytosolic tRNA(Lys), tRNA(Glu) and tRNA(Gln). Also essential during biosynthesis of the molybdenum cofactor. Acts by mediating the C-terminal thiocarboxylation of sulfur carriers urm1 and mocs2a. Its N-terminus first activates urm1 and mocs2a as acyl-adenylates (-COAMP), then the persulfide sulfur on the catalytic cysteine is transferred to urm1 and mocs2a to form thiocarboxylation (-COSH) of their C-terminus. The reaction probably involves hydrogen sulfide that is generated from the persulfide intermediate and that acts as a nucleophile towards urm1 and mocs2a. Subsequently, a transient disulfide bond is formed. Does not use thiosulfate as sulfur donor; nfs1 probably acting as a sulfur donor for thiocarboxylation reactions.</text>
</comment>
<reference evidence="5 6" key="1">
    <citation type="submission" date="2024-02" db="EMBL/GenBank/DDBJ databases">
        <title>De novo assembly and annotation of 12 fungi associated with fruit tree decline syndrome in Ontario, Canada.</title>
        <authorList>
            <person name="Sulman M."/>
            <person name="Ellouze W."/>
            <person name="Ilyukhin E."/>
        </authorList>
    </citation>
    <scope>NUCLEOTIDE SEQUENCE [LARGE SCALE GENOMIC DNA]</scope>
    <source>
        <strain evidence="5 6">M1-105</strain>
    </source>
</reference>
<proteinExistence type="predicted"/>
<dbReference type="PANTHER" id="PTHR10953">
    <property type="entry name" value="UBIQUITIN-ACTIVATING ENZYME E1"/>
    <property type="match status" value="1"/>
</dbReference>
<organism evidence="5 6">
    <name type="scientific">Neofusicoccum ribis</name>
    <dbReference type="NCBI Taxonomy" id="45134"/>
    <lineage>
        <taxon>Eukaryota</taxon>
        <taxon>Fungi</taxon>
        <taxon>Dikarya</taxon>
        <taxon>Ascomycota</taxon>
        <taxon>Pezizomycotina</taxon>
        <taxon>Dothideomycetes</taxon>
        <taxon>Dothideomycetes incertae sedis</taxon>
        <taxon>Botryosphaeriales</taxon>
        <taxon>Botryosphaeriaceae</taxon>
        <taxon>Neofusicoccum</taxon>
    </lineage>
</organism>
<keyword evidence="1" id="KW-0548">Nucleotidyltransferase</keyword>
<feature type="region of interest" description="Disordered" evidence="3">
    <location>
        <begin position="307"/>
        <end position="336"/>
    </location>
</feature>
<gene>
    <name evidence="5" type="ORF">SLS56_007696</name>
</gene>
<dbReference type="InterPro" id="IPR000594">
    <property type="entry name" value="ThiF_NAD_FAD-bd"/>
</dbReference>
<sequence length="577" mass="61830">MPIDLSIASLQHEIASCERQLQRLKQQLAEAEARSQHSSSTTDTELPGDAFHGDANHNTQFLGGALGGGLPDEWQAELWAVLEQPARNNERRRWPLELGEYRRYGRQLIVPQVGLQDGDTVEESNLHRQILHSTSKVGMSKVESALKNLKWSVYTPVEEETHRQLVDLSVDSLNPNVKYYSYNTRLNPANALDIFSEYDLVLDCTDTPASRYLISDTCVLLGKPLVSASALRTEGQLMVLNNPPRPPGDPTGGPCYRCVFPKPPPAESVVSCGEGGILGPVVGVMGVLQALEAIKLIAAGIQKPQSLSSDTTMDIDGPSPNNFDKPQTAEAAANRPTNNKPSLLLFSAYSNPQFRTFGLRTRKLNCAACSAQATVTHDALISGSMDYVQFCGAVSPVDALAPEERISALDYDQARSGSAISGSSPLSSESAYASRGSQHILVDVREKVQFDLAHLDGSINIPFSDIVATAAPAASTSTPASVSTPATPATGSTGSPSSPKQGSGGDDRVQPAWLASLQQMPAEQPIVVTCRLGNDSQLAVRKMKALGLDDGGKRKIVDVKGGLKAWRETVDAGFPDY</sequence>
<dbReference type="SUPFAM" id="SSF69572">
    <property type="entry name" value="Activating enzymes of the ubiquitin-like proteins"/>
    <property type="match status" value="1"/>
</dbReference>
<accession>A0ABR3SNU0</accession>
<feature type="region of interest" description="Disordered" evidence="3">
    <location>
        <begin position="30"/>
        <end position="56"/>
    </location>
</feature>
<dbReference type="Pfam" id="PF00581">
    <property type="entry name" value="Rhodanese"/>
    <property type="match status" value="1"/>
</dbReference>
<keyword evidence="6" id="KW-1185">Reference proteome</keyword>
<dbReference type="InterPro" id="IPR035985">
    <property type="entry name" value="Ubiquitin-activating_enz"/>
</dbReference>
<dbReference type="CDD" id="cd00757">
    <property type="entry name" value="ThiF_MoeB_HesA_family"/>
    <property type="match status" value="1"/>
</dbReference>
<keyword evidence="1" id="KW-0808">Transferase</keyword>
<protein>
    <recommendedName>
        <fullName evidence="4">Rhodanese domain-containing protein</fullName>
    </recommendedName>
</protein>
<dbReference type="SUPFAM" id="SSF52821">
    <property type="entry name" value="Rhodanese/Cell cycle control phosphatase"/>
    <property type="match status" value="1"/>
</dbReference>
<comment type="caution">
    <text evidence="5">The sequence shown here is derived from an EMBL/GenBank/DDBJ whole genome shotgun (WGS) entry which is preliminary data.</text>
</comment>
<dbReference type="PROSITE" id="PS50206">
    <property type="entry name" value="RHODANESE_3"/>
    <property type="match status" value="1"/>
</dbReference>
<dbReference type="InterPro" id="IPR001763">
    <property type="entry name" value="Rhodanese-like_dom"/>
</dbReference>
<name>A0ABR3SNU0_9PEZI</name>
<feature type="domain" description="Rhodanese" evidence="4">
    <location>
        <begin position="435"/>
        <end position="575"/>
    </location>
</feature>
<evidence type="ECO:0000256" key="2">
    <source>
        <dbReference type="ARBA" id="ARBA00043893"/>
    </source>
</evidence>
<evidence type="ECO:0000256" key="3">
    <source>
        <dbReference type="SAM" id="MobiDB-lite"/>
    </source>
</evidence>
<dbReference type="InterPro" id="IPR036873">
    <property type="entry name" value="Rhodanese-like_dom_sf"/>
</dbReference>
<evidence type="ECO:0000313" key="6">
    <source>
        <dbReference type="Proteomes" id="UP001521116"/>
    </source>
</evidence>
<dbReference type="InterPro" id="IPR045886">
    <property type="entry name" value="ThiF/MoeB/HesA"/>
</dbReference>
<evidence type="ECO:0000313" key="5">
    <source>
        <dbReference type="EMBL" id="KAL1624720.1"/>
    </source>
</evidence>
<dbReference type="Gene3D" id="3.40.50.720">
    <property type="entry name" value="NAD(P)-binding Rossmann-like Domain"/>
    <property type="match status" value="1"/>
</dbReference>